<dbReference type="SUPFAM" id="SSF52540">
    <property type="entry name" value="P-loop containing nucleoside triphosphate hydrolases"/>
    <property type="match status" value="1"/>
</dbReference>
<accession>G2JC12</accession>
<dbReference type="InterPro" id="IPR050678">
    <property type="entry name" value="DNA_Partitioning_ATPase"/>
</dbReference>
<proteinExistence type="predicted"/>
<sequence length="138" mass="14920">MGEYDYILIDCPPAVDSLAPQSALIISELALVPVIPSPSDLWAAVGIQELIERMQSINESLKARLVANMCQSNVSLNEEVLSVLKDFGVPKLESSLCLRTAYRQSAVFGGTVFNIKAAGKAVNEIVAMKKEILSILKV</sequence>
<dbReference type="CDD" id="cd02042">
    <property type="entry name" value="ParAB_family"/>
    <property type="match status" value="1"/>
</dbReference>
<dbReference type="eggNOG" id="COG1192">
    <property type="taxonomic scope" value="Bacteria"/>
</dbReference>
<dbReference type="STRING" id="1070319.CAGGBEG34_800001"/>
<reference evidence="2 3" key="1">
    <citation type="submission" date="2011-08" db="EMBL/GenBank/DDBJ databases">
        <title>The genome of the obligate endobacterium of an arbuscular mycorrhizal fungus reveals an interphylum network of nutritional interactions.</title>
        <authorList>
            <person name="Ghignone S."/>
            <person name="Salvioli A."/>
            <person name="Anca I."/>
            <person name="Lumini E."/>
            <person name="Ortu G."/>
            <person name="Petiti L."/>
            <person name="Cruveiller S."/>
            <person name="Bianciotto V."/>
            <person name="Piffanelli P."/>
            <person name="Lanfranco L."/>
            <person name="Bonfante P."/>
        </authorList>
    </citation>
    <scope>NUCLEOTIDE SEQUENCE [LARGE SCALE GENOMIC DNA]</scope>
    <source>
        <strain evidence="2 3">BEG34</strain>
    </source>
</reference>
<dbReference type="Proteomes" id="UP000054051">
    <property type="component" value="Unassembled WGS sequence"/>
</dbReference>
<name>G2JC12_9BURK</name>
<feature type="domain" description="AAA" evidence="1">
    <location>
        <begin position="3"/>
        <end position="65"/>
    </location>
</feature>
<dbReference type="Pfam" id="PF13614">
    <property type="entry name" value="AAA_31"/>
    <property type="match status" value="1"/>
</dbReference>
<evidence type="ECO:0000313" key="2">
    <source>
        <dbReference type="EMBL" id="CCD30318.1"/>
    </source>
</evidence>
<dbReference type="Gene3D" id="3.40.50.300">
    <property type="entry name" value="P-loop containing nucleotide triphosphate hydrolases"/>
    <property type="match status" value="1"/>
</dbReference>
<dbReference type="PANTHER" id="PTHR13696:SF96">
    <property type="entry name" value="COBQ_COBB_MIND_PARA NUCLEOTIDE BINDING DOMAIN-CONTAINING PROTEIN"/>
    <property type="match status" value="1"/>
</dbReference>
<keyword evidence="3" id="KW-1185">Reference proteome</keyword>
<protein>
    <submittedName>
        <fullName evidence="2">Putative partition protein</fullName>
    </submittedName>
</protein>
<dbReference type="PANTHER" id="PTHR13696">
    <property type="entry name" value="P-LOOP CONTAINING NUCLEOSIDE TRIPHOSPHATE HYDROLASE"/>
    <property type="match status" value="1"/>
</dbReference>
<gene>
    <name evidence="2" type="primary">parA</name>
    <name evidence="2" type="ORF">CAGGBEG34_800001</name>
</gene>
<evidence type="ECO:0000259" key="1">
    <source>
        <dbReference type="Pfam" id="PF13614"/>
    </source>
</evidence>
<dbReference type="InterPro" id="IPR025669">
    <property type="entry name" value="AAA_dom"/>
</dbReference>
<organism evidence="2 3">
    <name type="scientific">Candidatus Glomeribacter gigasporarum BEG34</name>
    <dbReference type="NCBI Taxonomy" id="1070319"/>
    <lineage>
        <taxon>Bacteria</taxon>
        <taxon>Pseudomonadati</taxon>
        <taxon>Pseudomonadota</taxon>
        <taxon>Betaproteobacteria</taxon>
        <taxon>Burkholderiales</taxon>
        <taxon>Burkholderiaceae</taxon>
        <taxon>Candidatus Glomeribacter</taxon>
    </lineage>
</organism>
<dbReference type="EMBL" id="CAFB01000103">
    <property type="protein sequence ID" value="CCD30318.1"/>
    <property type="molecule type" value="Genomic_DNA"/>
</dbReference>
<comment type="caution">
    <text evidence="2">The sequence shown here is derived from an EMBL/GenBank/DDBJ whole genome shotgun (WGS) entry which is preliminary data.</text>
</comment>
<dbReference type="AlphaFoldDB" id="G2JC12"/>
<evidence type="ECO:0000313" key="3">
    <source>
        <dbReference type="Proteomes" id="UP000054051"/>
    </source>
</evidence>
<dbReference type="InterPro" id="IPR027417">
    <property type="entry name" value="P-loop_NTPase"/>
</dbReference>